<dbReference type="InterPro" id="IPR009241">
    <property type="entry name" value="HigB-like"/>
</dbReference>
<reference evidence="1" key="1">
    <citation type="submission" date="2023-01" db="EMBL/GenBank/DDBJ databases">
        <title>Human gut microbiome strain richness.</title>
        <authorList>
            <person name="Chen-Liaw A."/>
        </authorList>
    </citation>
    <scope>NUCLEOTIDE SEQUENCE</scope>
    <source>
        <strain evidence="1">BSD2780120875st1_E5_BSD2780120875b_170604</strain>
    </source>
</reference>
<dbReference type="Pfam" id="PF05973">
    <property type="entry name" value="Gp49"/>
    <property type="match status" value="1"/>
</dbReference>
<sequence length="120" mass="13920">MWTIELELVKDWLNSLDRESKIQVLAALEILKEQGPNLKRPLVGKINGSRLVRSMKELRPGSAGQSEIRILFVFDPKRKAILLVGGDKQAKWNKWYKTAIPEAERRYVAWLENQYGKETK</sequence>
<dbReference type="Proteomes" id="UP001211105">
    <property type="component" value="Unassembled WGS sequence"/>
</dbReference>
<dbReference type="RefSeq" id="WP_065438759.1">
    <property type="nucleotide sequence ID" value="NZ_CABHMW010000002.1"/>
</dbReference>
<proteinExistence type="predicted"/>
<comment type="caution">
    <text evidence="1">The sequence shown here is derived from an EMBL/GenBank/DDBJ whole genome shotgun (WGS) entry which is preliminary data.</text>
</comment>
<dbReference type="AlphaFoldDB" id="A0A564VGH6"/>
<organism evidence="1 2">
    <name type="scientific">Bifidobacterium catenulatum</name>
    <dbReference type="NCBI Taxonomy" id="1686"/>
    <lineage>
        <taxon>Bacteria</taxon>
        <taxon>Bacillati</taxon>
        <taxon>Actinomycetota</taxon>
        <taxon>Actinomycetes</taxon>
        <taxon>Bifidobacteriales</taxon>
        <taxon>Bifidobacteriaceae</taxon>
        <taxon>Bifidobacterium</taxon>
    </lineage>
</organism>
<dbReference type="EMBL" id="JAQKGX010000010">
    <property type="protein sequence ID" value="MDB1162444.1"/>
    <property type="molecule type" value="Genomic_DNA"/>
</dbReference>
<name>A0A564VGH6_9BIFI</name>
<accession>A0A564VGH6</accession>
<evidence type="ECO:0000313" key="2">
    <source>
        <dbReference type="Proteomes" id="UP001211105"/>
    </source>
</evidence>
<evidence type="ECO:0000313" key="1">
    <source>
        <dbReference type="EMBL" id="MDB1162444.1"/>
    </source>
</evidence>
<gene>
    <name evidence="1" type="ORF">PL707_09250</name>
</gene>
<protein>
    <submittedName>
        <fullName evidence="1">Type II toxin-antitoxin system RelE/ParE family toxin</fullName>
    </submittedName>
</protein>